<feature type="domain" description="Solute-binding protein family 5" evidence="6">
    <location>
        <begin position="87"/>
        <end position="455"/>
    </location>
</feature>
<dbReference type="SUPFAM" id="SSF53850">
    <property type="entry name" value="Periplasmic binding protein-like II"/>
    <property type="match status" value="1"/>
</dbReference>
<dbReference type="AlphaFoldDB" id="A0A7K0CKF6"/>
<dbReference type="PROSITE" id="PS51257">
    <property type="entry name" value="PROKAR_LIPOPROTEIN"/>
    <property type="match status" value="1"/>
</dbReference>
<dbReference type="InterPro" id="IPR039424">
    <property type="entry name" value="SBP_5"/>
</dbReference>
<dbReference type="EMBL" id="WEGJ01000017">
    <property type="protein sequence ID" value="MQY13979.1"/>
    <property type="molecule type" value="Genomic_DNA"/>
</dbReference>
<dbReference type="GO" id="GO:1904680">
    <property type="term" value="F:peptide transmembrane transporter activity"/>
    <property type="evidence" value="ECO:0007669"/>
    <property type="project" value="TreeGrafter"/>
</dbReference>
<keyword evidence="8" id="KW-1185">Reference proteome</keyword>
<dbReference type="OrthoDB" id="9801912at2"/>
<evidence type="ECO:0000256" key="2">
    <source>
        <dbReference type="ARBA" id="ARBA00005695"/>
    </source>
</evidence>
<dbReference type="PIRSF" id="PIRSF002741">
    <property type="entry name" value="MppA"/>
    <property type="match status" value="1"/>
</dbReference>
<keyword evidence="3" id="KW-0813">Transport</keyword>
<dbReference type="InterPro" id="IPR000914">
    <property type="entry name" value="SBP_5_dom"/>
</dbReference>
<gene>
    <name evidence="7" type="primary">ddpA_3</name>
    <name evidence="7" type="ORF">SRB5_41390</name>
</gene>
<sequence>MTEPRKTPAALVLPALLALIVPLAAACTETGGSGDGETVVIGTTDTLAAGNGTLAPLDPASAYDINSWNVLTNTMQGLLRLPRTGGEPEPDAARECRFVDKRSSQFRCWLRPGLEFSNGHELTAQDVKYSVDRVLRINAPQGPVGLLANIDTVETPSSQEVVFHLKSPDATFPLKLATPAAAIVDSAEYPKAKLREGFEVGGSGPYTVEVERRGSEAAKLVFTRNEGYEGSVEHRNDKVELRVFQDAGAMEKALDDGDIQVINRTLEPAQLAALRDGADPDLQFVETPSTGIRYLVFNMNLPVSEELGVRRAVAQLVDRKKLVRNVYRGAGSPLYSMIPRGVLGHSTAFFDAYGTPSVPKAAAFLADAGVKTPVPLTLDYTTDHYGAATEREFQELKAQLEASGLFDVTLRGTEWATFARGLRSDRYAVSGLGRFPDFPDAEAYVAPFVGPGNQNATGNHYRNTAIEERLGAGRQQSERDRVTSSFDRIQDILAQDVPVLPLWQGTDVIVAAPTVSGAEWALNSSSVLQMWQLRRGPHE</sequence>
<feature type="chain" id="PRO_5029597196" evidence="5">
    <location>
        <begin position="27"/>
        <end position="539"/>
    </location>
</feature>
<evidence type="ECO:0000256" key="4">
    <source>
        <dbReference type="ARBA" id="ARBA00022729"/>
    </source>
</evidence>
<evidence type="ECO:0000256" key="1">
    <source>
        <dbReference type="ARBA" id="ARBA00004196"/>
    </source>
</evidence>
<dbReference type="PANTHER" id="PTHR30290:SF10">
    <property type="entry name" value="PERIPLASMIC OLIGOPEPTIDE-BINDING PROTEIN-RELATED"/>
    <property type="match status" value="1"/>
</dbReference>
<dbReference type="RefSeq" id="WP_153454212.1">
    <property type="nucleotide sequence ID" value="NZ_WEGJ01000017.1"/>
</dbReference>
<dbReference type="PANTHER" id="PTHR30290">
    <property type="entry name" value="PERIPLASMIC BINDING COMPONENT OF ABC TRANSPORTER"/>
    <property type="match status" value="1"/>
</dbReference>
<dbReference type="GO" id="GO:0030313">
    <property type="term" value="C:cell envelope"/>
    <property type="evidence" value="ECO:0007669"/>
    <property type="project" value="UniProtKB-SubCell"/>
</dbReference>
<accession>A0A7K0CKF6</accession>
<dbReference type="Gene3D" id="3.10.105.10">
    <property type="entry name" value="Dipeptide-binding Protein, Domain 3"/>
    <property type="match status" value="1"/>
</dbReference>
<dbReference type="InterPro" id="IPR030678">
    <property type="entry name" value="Peptide/Ni-bd"/>
</dbReference>
<evidence type="ECO:0000256" key="3">
    <source>
        <dbReference type="ARBA" id="ARBA00022448"/>
    </source>
</evidence>
<dbReference type="Gene3D" id="3.90.76.10">
    <property type="entry name" value="Dipeptide-binding Protein, Domain 1"/>
    <property type="match status" value="1"/>
</dbReference>
<evidence type="ECO:0000259" key="6">
    <source>
        <dbReference type="Pfam" id="PF00496"/>
    </source>
</evidence>
<dbReference type="GO" id="GO:0042597">
    <property type="term" value="C:periplasmic space"/>
    <property type="evidence" value="ECO:0007669"/>
    <property type="project" value="UniProtKB-ARBA"/>
</dbReference>
<keyword evidence="4 5" id="KW-0732">Signal</keyword>
<dbReference type="GO" id="GO:0015833">
    <property type="term" value="P:peptide transport"/>
    <property type="evidence" value="ECO:0007669"/>
    <property type="project" value="TreeGrafter"/>
</dbReference>
<dbReference type="GO" id="GO:0043190">
    <property type="term" value="C:ATP-binding cassette (ABC) transporter complex"/>
    <property type="evidence" value="ECO:0007669"/>
    <property type="project" value="InterPro"/>
</dbReference>
<comment type="caution">
    <text evidence="7">The sequence shown here is derived from an EMBL/GenBank/DDBJ whole genome shotgun (WGS) entry which is preliminary data.</text>
</comment>
<feature type="signal peptide" evidence="5">
    <location>
        <begin position="1"/>
        <end position="26"/>
    </location>
</feature>
<organism evidence="7 8">
    <name type="scientific">Streptomyces smaragdinus</name>
    <dbReference type="NCBI Taxonomy" id="2585196"/>
    <lineage>
        <taxon>Bacteria</taxon>
        <taxon>Bacillati</taxon>
        <taxon>Actinomycetota</taxon>
        <taxon>Actinomycetes</taxon>
        <taxon>Kitasatosporales</taxon>
        <taxon>Streptomycetaceae</taxon>
        <taxon>Streptomyces</taxon>
    </lineage>
</organism>
<proteinExistence type="inferred from homology"/>
<evidence type="ECO:0000313" key="7">
    <source>
        <dbReference type="EMBL" id="MQY13979.1"/>
    </source>
</evidence>
<comment type="subcellular location">
    <subcellularLocation>
        <location evidence="1">Cell envelope</location>
    </subcellularLocation>
</comment>
<evidence type="ECO:0000313" key="8">
    <source>
        <dbReference type="Proteomes" id="UP000466345"/>
    </source>
</evidence>
<reference evidence="7 8" key="1">
    <citation type="submission" date="2019-10" db="EMBL/GenBank/DDBJ databases">
        <title>Streptomyces smaragdinus sp. nov. and Streptomyces fabii sp. nov., isolated from the gut of fungus growing-termite Macrotermes natalensis.</title>
        <authorList>
            <person name="Schwitalla J."/>
            <person name="Benndorf R."/>
            <person name="Martin K."/>
            <person name="De Beer W."/>
            <person name="Kaster A.-K."/>
            <person name="Vollmers J."/>
            <person name="Poulsen M."/>
            <person name="Beemelmanns C."/>
        </authorList>
    </citation>
    <scope>NUCLEOTIDE SEQUENCE [LARGE SCALE GENOMIC DNA]</scope>
    <source>
        <strain evidence="7 8">RB5</strain>
    </source>
</reference>
<dbReference type="Gene3D" id="3.40.190.10">
    <property type="entry name" value="Periplasmic binding protein-like II"/>
    <property type="match status" value="1"/>
</dbReference>
<evidence type="ECO:0000256" key="5">
    <source>
        <dbReference type="SAM" id="SignalP"/>
    </source>
</evidence>
<comment type="similarity">
    <text evidence="2">Belongs to the bacterial solute-binding protein 5 family.</text>
</comment>
<dbReference type="Proteomes" id="UP000466345">
    <property type="component" value="Unassembled WGS sequence"/>
</dbReference>
<dbReference type="Pfam" id="PF00496">
    <property type="entry name" value="SBP_bac_5"/>
    <property type="match status" value="1"/>
</dbReference>
<name>A0A7K0CKF6_9ACTN</name>
<protein>
    <submittedName>
        <fullName evidence="7">Putative D,D-dipeptide-binding periplasmic protein DdpA</fullName>
    </submittedName>
</protein>